<keyword evidence="3" id="KW-1185">Reference proteome</keyword>
<evidence type="ECO:0000313" key="2">
    <source>
        <dbReference type="EMBL" id="AKK07095.1"/>
    </source>
</evidence>
<keyword evidence="1" id="KW-1133">Transmembrane helix</keyword>
<dbReference type="AlphaFoldDB" id="A0A0G3H2T9"/>
<proteinExistence type="predicted"/>
<evidence type="ECO:0000313" key="3">
    <source>
        <dbReference type="Proteomes" id="UP000035199"/>
    </source>
</evidence>
<dbReference type="KEGG" id="cmv:CMUST_14010"/>
<protein>
    <submittedName>
        <fullName evidence="2">Putative DUF3068 family protein</fullName>
    </submittedName>
</protein>
<dbReference type="Proteomes" id="UP000035199">
    <property type="component" value="Chromosome"/>
</dbReference>
<reference evidence="2 3" key="1">
    <citation type="journal article" date="2015" name="Genome Announc.">
        <title>Complete Genome Sequence of the Type Strain Corynebacterium mustelae DSM 45274, Isolated from Various Tissues of a Male Ferret with Lethal Sepsis.</title>
        <authorList>
            <person name="Ruckert C."/>
            <person name="Eimer J."/>
            <person name="Winkler A."/>
            <person name="Tauch A."/>
        </authorList>
    </citation>
    <scope>NUCLEOTIDE SEQUENCE [LARGE SCALE GENOMIC DNA]</scope>
    <source>
        <strain evidence="2 3">DSM 45274</strain>
    </source>
</reference>
<sequence length="398" mass="44483">MRAVTAMPKASTICIIAAILLFIVAENVPKLIITNLKPLPVNTSRTIHTTPAPAVFYDPTITCPPSASNDCHSAKTTVQWRTTLHTTKADLTDDKGKKMKDVAELSVTEDLVRTDSNYRLVSIKDLLHLQRGSAHPILDDTSHMTVTANGFGLDFKTGSFARDGLQYFLPFNTERRSYSYFDVFAQAAYPLDYVRTEAKGENPYITSSDVYVFHQEIPVINLARSATRSFTHSDEITDEPVTPTNESDLPAAQQDQIAKMRLEGPRSRFYPDTTAEDDPTIELTPYYTATRTLWVEPTSGVILNQEEEIHLFFATDATDARTTAQSGVNKYRTLLHTSSSWNEATITAAKETATPTVRAMYFLRLGAFLCKYLAGALLIYGIWRFSRRNRTQPTPTTT</sequence>
<keyword evidence="1" id="KW-0472">Membrane</keyword>
<gene>
    <name evidence="2" type="ORF">CMUST_14010</name>
</gene>
<name>A0A0G3H2T9_9CORY</name>
<accession>A0A0G3H2T9</accession>
<organism evidence="2 3">
    <name type="scientific">Corynebacterium mustelae</name>
    <dbReference type="NCBI Taxonomy" id="571915"/>
    <lineage>
        <taxon>Bacteria</taxon>
        <taxon>Bacillati</taxon>
        <taxon>Actinomycetota</taxon>
        <taxon>Actinomycetes</taxon>
        <taxon>Mycobacteriales</taxon>
        <taxon>Corynebacteriaceae</taxon>
        <taxon>Corynebacterium</taxon>
    </lineage>
</organism>
<dbReference type="Pfam" id="PF11271">
    <property type="entry name" value="PorA"/>
    <property type="match status" value="1"/>
</dbReference>
<dbReference type="PATRIC" id="fig|571915.4.peg.3007"/>
<keyword evidence="1" id="KW-0812">Transmembrane</keyword>
<dbReference type="STRING" id="571915.CMUST_14010"/>
<reference evidence="3" key="2">
    <citation type="submission" date="2015-05" db="EMBL/GenBank/DDBJ databases">
        <title>Complete genome sequence of Corynebacterium mustelae DSM 45274, isolated from various tissues of a male ferret with lethal sepsis.</title>
        <authorList>
            <person name="Ruckert C."/>
            <person name="Albersmeier A."/>
            <person name="Winkler A."/>
            <person name="Tauch A."/>
        </authorList>
    </citation>
    <scope>NUCLEOTIDE SEQUENCE [LARGE SCALE GENOMIC DNA]</scope>
    <source>
        <strain evidence="3">DSM 45274</strain>
    </source>
</reference>
<dbReference type="EMBL" id="CP011542">
    <property type="protein sequence ID" value="AKK07095.1"/>
    <property type="molecule type" value="Genomic_DNA"/>
</dbReference>
<evidence type="ECO:0000256" key="1">
    <source>
        <dbReference type="SAM" id="Phobius"/>
    </source>
</evidence>
<dbReference type="InterPro" id="IPR021424">
    <property type="entry name" value="PorA"/>
</dbReference>
<feature type="transmembrane region" description="Helical" evidence="1">
    <location>
        <begin position="361"/>
        <end position="383"/>
    </location>
</feature>